<comment type="caution">
    <text evidence="2">The sequence shown here is derived from an EMBL/GenBank/DDBJ whole genome shotgun (WGS) entry which is preliminary data.</text>
</comment>
<protein>
    <submittedName>
        <fullName evidence="2">Uncharacterized protein</fullName>
    </submittedName>
</protein>
<dbReference type="EMBL" id="PQXN01000325">
    <property type="protein sequence ID" value="TGO46403.1"/>
    <property type="molecule type" value="Genomic_DNA"/>
</dbReference>
<name>A0A4Z1HN11_9HELO</name>
<accession>A0A4Z1HN11</accession>
<dbReference type="Proteomes" id="UP000297527">
    <property type="component" value="Unassembled WGS sequence"/>
</dbReference>
<dbReference type="AlphaFoldDB" id="A0A4Z1HN11"/>
<feature type="region of interest" description="Disordered" evidence="1">
    <location>
        <begin position="168"/>
        <end position="187"/>
    </location>
</feature>
<proteinExistence type="predicted"/>
<evidence type="ECO:0000313" key="3">
    <source>
        <dbReference type="Proteomes" id="UP000297527"/>
    </source>
</evidence>
<dbReference type="OrthoDB" id="3564626at2759"/>
<evidence type="ECO:0000256" key="1">
    <source>
        <dbReference type="SAM" id="MobiDB-lite"/>
    </source>
</evidence>
<organism evidence="2 3">
    <name type="scientific">Botryotinia convoluta</name>
    <dbReference type="NCBI Taxonomy" id="54673"/>
    <lineage>
        <taxon>Eukaryota</taxon>
        <taxon>Fungi</taxon>
        <taxon>Dikarya</taxon>
        <taxon>Ascomycota</taxon>
        <taxon>Pezizomycotina</taxon>
        <taxon>Leotiomycetes</taxon>
        <taxon>Helotiales</taxon>
        <taxon>Sclerotiniaceae</taxon>
        <taxon>Botryotinia</taxon>
    </lineage>
</organism>
<sequence>MRTEKFGLRDHLWRRKVPEFDDPGCECGEGRQTVPPNTRVARMSPIKWPEVGKVAPHYLEHGIILLDEAAKLQAMARQKPIPMNVISPFIDSLTEYVRKTREQPTMQELLMEIRNGFKETRDIHEKVAIIKQGWDTTRPAGSLPLNSSSGIRSWAQIAATSPGTAMLPSLGSLRTSTLPKTASRHLD</sequence>
<keyword evidence="3" id="KW-1185">Reference proteome</keyword>
<reference evidence="2 3" key="1">
    <citation type="submission" date="2017-12" db="EMBL/GenBank/DDBJ databases">
        <title>Comparative genomics of Botrytis spp.</title>
        <authorList>
            <person name="Valero-Jimenez C.A."/>
            <person name="Tapia P."/>
            <person name="Veloso J."/>
            <person name="Silva-Moreno E."/>
            <person name="Staats M."/>
            <person name="Valdes J.H."/>
            <person name="Van Kan J.A.L."/>
        </authorList>
    </citation>
    <scope>NUCLEOTIDE SEQUENCE [LARGE SCALE GENOMIC DNA]</scope>
    <source>
        <strain evidence="2 3">MUCL11595</strain>
    </source>
</reference>
<evidence type="ECO:0000313" key="2">
    <source>
        <dbReference type="EMBL" id="TGO46403.1"/>
    </source>
</evidence>
<gene>
    <name evidence="2" type="ORF">BCON_0327g00030</name>
</gene>